<reference evidence="3 4" key="2">
    <citation type="submission" date="2020-04" db="EMBL/GenBank/DDBJ databases">
        <title>Complete genome sequence of Alteromonas pelagimontana 5.12T.</title>
        <authorList>
            <person name="Sinha R.K."/>
            <person name="Krishnan K.P."/>
            <person name="Kurian J.P."/>
        </authorList>
    </citation>
    <scope>NUCLEOTIDE SEQUENCE [LARGE SCALE GENOMIC DNA]</scope>
    <source>
        <strain evidence="3 4">5.12</strain>
    </source>
</reference>
<dbReference type="InterPro" id="IPR036691">
    <property type="entry name" value="Endo/exonu/phosph_ase_sf"/>
</dbReference>
<evidence type="ECO:0000313" key="4">
    <source>
        <dbReference type="Proteomes" id="UP000219285"/>
    </source>
</evidence>
<dbReference type="Gene3D" id="3.60.10.10">
    <property type="entry name" value="Endonuclease/exonuclease/phosphatase"/>
    <property type="match status" value="1"/>
</dbReference>
<dbReference type="SUPFAM" id="SSF56219">
    <property type="entry name" value="DNase I-like"/>
    <property type="match status" value="1"/>
</dbReference>
<evidence type="ECO:0000313" key="3">
    <source>
        <dbReference type="EMBL" id="QJR81697.1"/>
    </source>
</evidence>
<gene>
    <name evidence="3" type="ORF">CA267_013455</name>
</gene>
<dbReference type="GO" id="GO:0004527">
    <property type="term" value="F:exonuclease activity"/>
    <property type="evidence" value="ECO:0007669"/>
    <property type="project" value="UniProtKB-KW"/>
</dbReference>
<dbReference type="InterPro" id="IPR005135">
    <property type="entry name" value="Endo/exonuclease/phosphatase"/>
</dbReference>
<keyword evidence="3" id="KW-0269">Exonuclease</keyword>
<sequence length="324" mass="36079">MKRYLFILLALFGCVSINAQAGELSITSLNIGAGTKGLNYQGLCTHSQFGSNNDLTIVGLRRYLGQIAVDNYSYGSDQSLLLLQEVDVLTQRNIGWNMPEYFANHLNQYMQSNGIYNWQWTSHFSGIPYRNGQYGIATLSSASLQKSTTRFHQVNDDPHNQVYQSVKVNADGEWFWVINTHFTAGDPLVAQQQLDEVLNYVDTLDPTVNVVIAGDFNIYRDGLHKTLCPSGGLCNGADHQQAYQDMVNALDNSGFSELGSYAGACWNNNTCSFKATGANYARMDYIFLRSANTAFTTSLQLDRPFVDNSCLLTDHFSLNATLSW</sequence>
<protein>
    <submittedName>
        <fullName evidence="3">Endonuclease/exonuclease/phosphatase family protein</fullName>
    </submittedName>
</protein>
<evidence type="ECO:0000256" key="1">
    <source>
        <dbReference type="SAM" id="SignalP"/>
    </source>
</evidence>
<organism evidence="3 4">
    <name type="scientific">Alteromonas pelagimontana</name>
    <dbReference type="NCBI Taxonomy" id="1858656"/>
    <lineage>
        <taxon>Bacteria</taxon>
        <taxon>Pseudomonadati</taxon>
        <taxon>Pseudomonadota</taxon>
        <taxon>Gammaproteobacteria</taxon>
        <taxon>Alteromonadales</taxon>
        <taxon>Alteromonadaceae</taxon>
        <taxon>Alteromonas/Salinimonas group</taxon>
        <taxon>Alteromonas</taxon>
    </lineage>
</organism>
<evidence type="ECO:0000259" key="2">
    <source>
        <dbReference type="Pfam" id="PF03372"/>
    </source>
</evidence>
<dbReference type="AlphaFoldDB" id="A0A6M4MFD6"/>
<dbReference type="Proteomes" id="UP000219285">
    <property type="component" value="Chromosome"/>
</dbReference>
<dbReference type="OrthoDB" id="218680at2"/>
<keyword evidence="3" id="KW-0378">Hydrolase</keyword>
<name>A0A6M4MFD6_9ALTE</name>
<dbReference type="RefSeq" id="WP_075610736.1">
    <property type="nucleotide sequence ID" value="NZ_CP052766.1"/>
</dbReference>
<keyword evidence="3" id="KW-0255">Endonuclease</keyword>
<dbReference type="Pfam" id="PF03372">
    <property type="entry name" value="Exo_endo_phos"/>
    <property type="match status" value="1"/>
</dbReference>
<accession>A0A6M4MFD6</accession>
<keyword evidence="3" id="KW-0540">Nuclease</keyword>
<keyword evidence="4" id="KW-1185">Reference proteome</keyword>
<dbReference type="EMBL" id="CP052766">
    <property type="protein sequence ID" value="QJR81697.1"/>
    <property type="molecule type" value="Genomic_DNA"/>
</dbReference>
<feature type="domain" description="Endonuclease/exonuclease/phosphatase" evidence="2">
    <location>
        <begin position="53"/>
        <end position="298"/>
    </location>
</feature>
<dbReference type="GO" id="GO:0004519">
    <property type="term" value="F:endonuclease activity"/>
    <property type="evidence" value="ECO:0007669"/>
    <property type="project" value="UniProtKB-KW"/>
</dbReference>
<proteinExistence type="predicted"/>
<reference evidence="4" key="1">
    <citation type="submission" date="2014-12" db="EMBL/GenBank/DDBJ databases">
        <title>Complete genome sequence of a multi-drug resistant Klebsiella pneumoniae.</title>
        <authorList>
            <person name="Hua X."/>
            <person name="Chen Q."/>
            <person name="Li X."/>
            <person name="Feng Y."/>
            <person name="Ruan Z."/>
            <person name="Yu Y."/>
        </authorList>
    </citation>
    <scope>NUCLEOTIDE SEQUENCE [LARGE SCALE GENOMIC DNA]</scope>
    <source>
        <strain evidence="4">5.12</strain>
    </source>
</reference>
<feature type="signal peptide" evidence="1">
    <location>
        <begin position="1"/>
        <end position="21"/>
    </location>
</feature>
<keyword evidence="1" id="KW-0732">Signal</keyword>
<dbReference type="KEGG" id="apel:CA267_013455"/>
<feature type="chain" id="PRO_5028918316" evidence="1">
    <location>
        <begin position="22"/>
        <end position="324"/>
    </location>
</feature>